<comment type="cofactor">
    <cofactor evidence="2">
        <name>Zn(2+)</name>
        <dbReference type="ChEBI" id="CHEBI:29105"/>
    </cofactor>
</comment>
<dbReference type="OrthoDB" id="407609at2759"/>
<keyword evidence="12" id="KW-0539">Nucleus</keyword>
<dbReference type="Pfam" id="PF05011">
    <property type="entry name" value="DBR1"/>
    <property type="match status" value="1"/>
</dbReference>
<dbReference type="GO" id="GO:0005634">
    <property type="term" value="C:nucleus"/>
    <property type="evidence" value="ECO:0007669"/>
    <property type="project" value="UniProtKB-SubCell"/>
</dbReference>
<evidence type="ECO:0000256" key="1">
    <source>
        <dbReference type="ARBA" id="ARBA00001936"/>
    </source>
</evidence>
<evidence type="ECO:0000313" key="16">
    <source>
        <dbReference type="Proteomes" id="UP001149813"/>
    </source>
</evidence>
<name>A0A9W8CR57_9FUNG</name>
<comment type="similarity">
    <text evidence="5">Belongs to the lariat debranching enzyme family.</text>
</comment>
<reference evidence="15" key="1">
    <citation type="submission" date="2022-07" db="EMBL/GenBank/DDBJ databases">
        <title>Phylogenomic reconstructions and comparative analyses of Kickxellomycotina fungi.</title>
        <authorList>
            <person name="Reynolds N.K."/>
            <person name="Stajich J.E."/>
            <person name="Barry K."/>
            <person name="Grigoriev I.V."/>
            <person name="Crous P."/>
            <person name="Smith M.E."/>
        </authorList>
    </citation>
    <scope>NUCLEOTIDE SEQUENCE</scope>
    <source>
        <strain evidence="15">NBRC 32514</strain>
    </source>
</reference>
<sequence length="564" mass="62511">MRRNITIAVEGCCHGMLDAIYEQLRIRERQLGKRIDLLIICGDFQAVRNPVDLETMSCPDKYKQLGSFFRYYNRARPAPIPTLFVGGNHEAGNHLRELYYGGWVAPNIFYMGHSGVVRFGSLRIAGISGIYKDFDYAKGYYERPPFRGHMRASMHHVRAYEAFKMLQIRKPLDIVVSHDWPVDIERFGDTEKLLRHKPFFRAEIERGELGSPVNAMLLERLRPAWWFSAHMHTRFEAEVGPEDTIFARGWDGIKPYGSMAGAGQLANSAPQNRDEIQIGDSDEEGGQPAQALLPLPPARPRMALNLPPPKFTATATDTAASEAPAASPPPNPPAAAAAASPLQPLAEEPATLSDPRVPGRATRFLALDKCLPRRQFLETITLTIDVPDDSPLQLEYDAEWLAILRLTNPLMPLDETPFVPPKHQLLPEDVSPRLPLFSDQKVDRETEWVRRNVFPHGPVYVPPNFVPVAPTPHPSTPDEASFGLAAAAAGGYGARGRGRGGGGHRGGGRGGGGRGPYAHGNAGHRQPPDVAWQGPRPQVVYHNPQTDEFCQMVGLDDQLTQRRR</sequence>
<dbReference type="InterPro" id="IPR004843">
    <property type="entry name" value="Calcineurin-like_PHP"/>
</dbReference>
<keyword evidence="8" id="KW-0378">Hydrolase</keyword>
<dbReference type="CDD" id="cd00844">
    <property type="entry name" value="MPP_Dbr1_N"/>
    <property type="match status" value="1"/>
</dbReference>
<evidence type="ECO:0000256" key="5">
    <source>
        <dbReference type="ARBA" id="ARBA00006045"/>
    </source>
</evidence>
<dbReference type="SMART" id="SM01124">
    <property type="entry name" value="DBR1"/>
    <property type="match status" value="1"/>
</dbReference>
<keyword evidence="10" id="KW-0408">Iron</keyword>
<feature type="compositionally biased region" description="Gly residues" evidence="13">
    <location>
        <begin position="494"/>
        <end position="515"/>
    </location>
</feature>
<dbReference type="AlphaFoldDB" id="A0A9W8CR57"/>
<comment type="cofactor">
    <cofactor evidence="3">
        <name>Fe(2+)</name>
        <dbReference type="ChEBI" id="CHEBI:29033"/>
    </cofactor>
</comment>
<keyword evidence="7" id="KW-0479">Metal-binding</keyword>
<keyword evidence="9" id="KW-0862">Zinc</keyword>
<feature type="domain" description="Lariat debranching enzyme C-terminal" evidence="14">
    <location>
        <begin position="353"/>
        <end position="559"/>
    </location>
</feature>
<dbReference type="Gene3D" id="3.60.21.10">
    <property type="match status" value="1"/>
</dbReference>
<feature type="region of interest" description="Disordered" evidence="13">
    <location>
        <begin position="261"/>
        <end position="341"/>
    </location>
</feature>
<evidence type="ECO:0000313" key="15">
    <source>
        <dbReference type="EMBL" id="KAJ1722454.1"/>
    </source>
</evidence>
<dbReference type="InterPro" id="IPR029052">
    <property type="entry name" value="Metallo-depent_PP-like"/>
</dbReference>
<keyword evidence="16" id="KW-1185">Reference proteome</keyword>
<dbReference type="Pfam" id="PF00149">
    <property type="entry name" value="Metallophos"/>
    <property type="match status" value="1"/>
</dbReference>
<dbReference type="EMBL" id="JANBOJ010000111">
    <property type="protein sequence ID" value="KAJ1722454.1"/>
    <property type="molecule type" value="Genomic_DNA"/>
</dbReference>
<dbReference type="InterPro" id="IPR007708">
    <property type="entry name" value="DBR1_C"/>
</dbReference>
<evidence type="ECO:0000256" key="6">
    <source>
        <dbReference type="ARBA" id="ARBA00022664"/>
    </source>
</evidence>
<dbReference type="SUPFAM" id="SSF56300">
    <property type="entry name" value="Metallo-dependent phosphatases"/>
    <property type="match status" value="1"/>
</dbReference>
<dbReference type="GO" id="GO:0008419">
    <property type="term" value="F:RNA lariat debranching enzyme activity"/>
    <property type="evidence" value="ECO:0007669"/>
    <property type="project" value="UniProtKB-ARBA"/>
</dbReference>
<comment type="subcellular location">
    <subcellularLocation>
        <location evidence="4">Nucleus</location>
    </subcellularLocation>
</comment>
<gene>
    <name evidence="15" type="primary">DBR1_1</name>
    <name evidence="15" type="ORF">LPJ53_003138</name>
</gene>
<keyword evidence="6" id="KW-0507">mRNA processing</keyword>
<dbReference type="InterPro" id="IPR041816">
    <property type="entry name" value="Dbr1_N"/>
</dbReference>
<evidence type="ECO:0000256" key="4">
    <source>
        <dbReference type="ARBA" id="ARBA00004123"/>
    </source>
</evidence>
<evidence type="ECO:0000259" key="14">
    <source>
        <dbReference type="SMART" id="SM01124"/>
    </source>
</evidence>
<evidence type="ECO:0000256" key="9">
    <source>
        <dbReference type="ARBA" id="ARBA00022833"/>
    </source>
</evidence>
<dbReference type="GO" id="GO:0046872">
    <property type="term" value="F:metal ion binding"/>
    <property type="evidence" value="ECO:0007669"/>
    <property type="project" value="UniProtKB-KW"/>
</dbReference>
<evidence type="ECO:0000256" key="11">
    <source>
        <dbReference type="ARBA" id="ARBA00023211"/>
    </source>
</evidence>
<evidence type="ECO:0000256" key="13">
    <source>
        <dbReference type="SAM" id="MobiDB-lite"/>
    </source>
</evidence>
<dbReference type="PANTHER" id="PTHR12849:SF0">
    <property type="entry name" value="LARIAT DEBRANCHING ENZYME"/>
    <property type="match status" value="1"/>
</dbReference>
<protein>
    <submittedName>
        <fullName evidence="15">Lariat debranching enzyme</fullName>
    </submittedName>
</protein>
<evidence type="ECO:0000256" key="7">
    <source>
        <dbReference type="ARBA" id="ARBA00022723"/>
    </source>
</evidence>
<keyword evidence="11" id="KW-0464">Manganese</keyword>
<feature type="region of interest" description="Disordered" evidence="13">
    <location>
        <begin position="494"/>
        <end position="536"/>
    </location>
</feature>
<comment type="cofactor">
    <cofactor evidence="1">
        <name>Mn(2+)</name>
        <dbReference type="ChEBI" id="CHEBI:29035"/>
    </cofactor>
</comment>
<comment type="caution">
    <text evidence="15">The sequence shown here is derived from an EMBL/GenBank/DDBJ whole genome shotgun (WGS) entry which is preliminary data.</text>
</comment>
<evidence type="ECO:0000256" key="3">
    <source>
        <dbReference type="ARBA" id="ARBA00001954"/>
    </source>
</evidence>
<dbReference type="GO" id="GO:0000398">
    <property type="term" value="P:mRNA splicing, via spliceosome"/>
    <property type="evidence" value="ECO:0007669"/>
    <property type="project" value="TreeGrafter"/>
</dbReference>
<dbReference type="Proteomes" id="UP001149813">
    <property type="component" value="Unassembled WGS sequence"/>
</dbReference>
<organism evidence="15 16">
    <name type="scientific">Coemansia erecta</name>
    <dbReference type="NCBI Taxonomy" id="147472"/>
    <lineage>
        <taxon>Eukaryota</taxon>
        <taxon>Fungi</taxon>
        <taxon>Fungi incertae sedis</taxon>
        <taxon>Zoopagomycota</taxon>
        <taxon>Kickxellomycotina</taxon>
        <taxon>Kickxellomycetes</taxon>
        <taxon>Kickxellales</taxon>
        <taxon>Kickxellaceae</taxon>
        <taxon>Coemansia</taxon>
    </lineage>
</organism>
<proteinExistence type="inferred from homology"/>
<evidence type="ECO:0000256" key="2">
    <source>
        <dbReference type="ARBA" id="ARBA00001947"/>
    </source>
</evidence>
<feature type="compositionally biased region" description="Low complexity" evidence="13">
    <location>
        <begin position="300"/>
        <end position="325"/>
    </location>
</feature>
<evidence type="ECO:0000256" key="10">
    <source>
        <dbReference type="ARBA" id="ARBA00023004"/>
    </source>
</evidence>
<evidence type="ECO:0000256" key="12">
    <source>
        <dbReference type="ARBA" id="ARBA00023242"/>
    </source>
</evidence>
<dbReference type="PANTHER" id="PTHR12849">
    <property type="entry name" value="RNA LARIAT DEBRANCHING ENZYME"/>
    <property type="match status" value="1"/>
</dbReference>
<accession>A0A9W8CR57</accession>
<evidence type="ECO:0000256" key="8">
    <source>
        <dbReference type="ARBA" id="ARBA00022801"/>
    </source>
</evidence>